<evidence type="ECO:0000256" key="1">
    <source>
        <dbReference type="SAM" id="Phobius"/>
    </source>
</evidence>
<feature type="transmembrane region" description="Helical" evidence="1">
    <location>
        <begin position="119"/>
        <end position="135"/>
    </location>
</feature>
<dbReference type="InterPro" id="IPR052529">
    <property type="entry name" value="Bact_Transport_Assoc"/>
</dbReference>
<feature type="transmembrane region" description="Helical" evidence="1">
    <location>
        <begin position="55"/>
        <end position="82"/>
    </location>
</feature>
<feature type="domain" description="DUF418" evidence="2">
    <location>
        <begin position="257"/>
        <end position="422"/>
    </location>
</feature>
<feature type="transmembrane region" description="Helical" evidence="1">
    <location>
        <begin position="243"/>
        <end position="260"/>
    </location>
</feature>
<feature type="transmembrane region" description="Helical" evidence="1">
    <location>
        <begin position="385"/>
        <end position="406"/>
    </location>
</feature>
<protein>
    <submittedName>
        <fullName evidence="3">DUF418 domain-containing protein</fullName>
    </submittedName>
</protein>
<dbReference type="RefSeq" id="WP_152763114.1">
    <property type="nucleotide sequence ID" value="NZ_WHLY01000002.1"/>
</dbReference>
<keyword evidence="1" id="KW-0812">Transmembrane</keyword>
<feature type="transmembrane region" description="Helical" evidence="1">
    <location>
        <begin position="325"/>
        <end position="346"/>
    </location>
</feature>
<dbReference type="Pfam" id="PF04235">
    <property type="entry name" value="DUF418"/>
    <property type="match status" value="1"/>
</dbReference>
<dbReference type="EMBL" id="WHLY01000002">
    <property type="protein sequence ID" value="MPR35774.1"/>
    <property type="molecule type" value="Genomic_DNA"/>
</dbReference>
<dbReference type="InterPro" id="IPR007349">
    <property type="entry name" value="DUF418"/>
</dbReference>
<dbReference type="PANTHER" id="PTHR30590">
    <property type="entry name" value="INNER MEMBRANE PROTEIN"/>
    <property type="match status" value="1"/>
</dbReference>
<feature type="transmembrane region" description="Helical" evidence="1">
    <location>
        <begin position="17"/>
        <end position="35"/>
    </location>
</feature>
<gene>
    <name evidence="3" type="ORF">GBK04_21080</name>
</gene>
<proteinExistence type="predicted"/>
<evidence type="ECO:0000259" key="2">
    <source>
        <dbReference type="Pfam" id="PF04235"/>
    </source>
</evidence>
<dbReference type="AlphaFoldDB" id="A0A7C9BJT0"/>
<keyword evidence="4" id="KW-1185">Reference proteome</keyword>
<keyword evidence="1" id="KW-0472">Membrane</keyword>
<feature type="transmembrane region" description="Helical" evidence="1">
    <location>
        <begin position="140"/>
        <end position="160"/>
    </location>
</feature>
<keyword evidence="1" id="KW-1133">Transmembrane helix</keyword>
<feature type="transmembrane region" description="Helical" evidence="1">
    <location>
        <begin position="272"/>
        <end position="290"/>
    </location>
</feature>
<feature type="transmembrane region" description="Helical" evidence="1">
    <location>
        <begin position="358"/>
        <end position="379"/>
    </location>
</feature>
<dbReference type="Proteomes" id="UP000479293">
    <property type="component" value="Unassembled WGS sequence"/>
</dbReference>
<reference evidence="3 4" key="1">
    <citation type="submission" date="2019-10" db="EMBL/GenBank/DDBJ databases">
        <title>Draft Genome Sequence of Cytophagaceae sp. SJW1-29.</title>
        <authorList>
            <person name="Choi A."/>
        </authorList>
    </citation>
    <scope>NUCLEOTIDE SEQUENCE [LARGE SCALE GENOMIC DNA]</scope>
    <source>
        <strain evidence="3 4">SJW1-29</strain>
    </source>
</reference>
<evidence type="ECO:0000313" key="3">
    <source>
        <dbReference type="EMBL" id="MPR35774.1"/>
    </source>
</evidence>
<accession>A0A7C9BJT0</accession>
<sequence>MNTLTPNTSQRYQSIDLLRGVAVLGILVMNIPSFAYPETFIMHVTDFTGINYWSWAAAMVWFEGTMRGLFSMLFGASCLLILSKSDDLRSADVYFRRLLWLFLFGLFDAYILLWDGDILYGYAIAGFFLVPFRALKPAHLIAMGLALSLGIMWMIAYPSITEKRPAYNEYKAAMADSTQKHKKLTVKQREAITKYEESLSWMKKDTAVINSQIKPMLGSYKEVFKVKWKAGETFQSWKLYDPVFWDEILMMFLGMALFKLGIFTNDRPTNTYLWMTVLGYAIGVVGKLWWVSTFAFTAAEVAHNYETYPVPAYTLHEWLRIAETVGHIGLLLMYRSGWFNWLVGLLAKTGRMALSNYLLQSILCGLFFYGFGFGMFARLQIYETYLFVGAVWAVCILFSVIWLRFFRFGPFEWLWRSLTYWQRQPMRK</sequence>
<feature type="transmembrane region" description="Helical" evidence="1">
    <location>
        <begin position="94"/>
        <end position="113"/>
    </location>
</feature>
<comment type="caution">
    <text evidence="3">The sequence shown here is derived from an EMBL/GenBank/DDBJ whole genome shotgun (WGS) entry which is preliminary data.</text>
</comment>
<evidence type="ECO:0000313" key="4">
    <source>
        <dbReference type="Proteomes" id="UP000479293"/>
    </source>
</evidence>
<name>A0A7C9BJT0_9BACT</name>
<dbReference type="PANTHER" id="PTHR30590:SF2">
    <property type="entry name" value="INNER MEMBRANE PROTEIN"/>
    <property type="match status" value="1"/>
</dbReference>
<organism evidence="3 4">
    <name type="scientific">Salmonirosea aquatica</name>
    <dbReference type="NCBI Taxonomy" id="2654236"/>
    <lineage>
        <taxon>Bacteria</taxon>
        <taxon>Pseudomonadati</taxon>
        <taxon>Bacteroidota</taxon>
        <taxon>Cytophagia</taxon>
        <taxon>Cytophagales</taxon>
        <taxon>Spirosomataceae</taxon>
        <taxon>Salmonirosea</taxon>
    </lineage>
</organism>